<dbReference type="SUPFAM" id="SSF53218">
    <property type="entry name" value="Molybdenum cofactor biosynthesis proteins"/>
    <property type="match status" value="1"/>
</dbReference>
<evidence type="ECO:0000256" key="2">
    <source>
        <dbReference type="ARBA" id="ARBA00005046"/>
    </source>
</evidence>
<evidence type="ECO:0000313" key="8">
    <source>
        <dbReference type="EMBL" id="HEF65991.1"/>
    </source>
</evidence>
<dbReference type="EMBL" id="DSJL01000011">
    <property type="protein sequence ID" value="HEF65991.1"/>
    <property type="molecule type" value="Genomic_DNA"/>
</dbReference>
<dbReference type="GO" id="GO:0005829">
    <property type="term" value="C:cytosol"/>
    <property type="evidence" value="ECO:0007669"/>
    <property type="project" value="TreeGrafter"/>
</dbReference>
<sequence length="169" mass="18476">MSTSIEQHRAAAPRSVRCAVITVSDTRTAETDTSGALIRERLERWGHQVIAYAIVPDEADQIGQLLDEFLERPDCDAVLLNGGTGIARRDVTYEAVAARLEKRLDGFGELFRWLSYREIGTAAMLSRAIAGVARGKVVIAMPGSTGAVRLAMDELVLPELAHLVFEARK</sequence>
<comment type="function">
    <text evidence="1 6">May be involved in the biosynthesis of molybdopterin.</text>
</comment>
<gene>
    <name evidence="8" type="ORF">ENP47_10390</name>
</gene>
<keyword evidence="5 6" id="KW-0501">Molybdenum cofactor biosynthesis</keyword>
<dbReference type="NCBIfam" id="TIGR00177">
    <property type="entry name" value="molyb_syn"/>
    <property type="match status" value="1"/>
</dbReference>
<evidence type="ECO:0000256" key="6">
    <source>
        <dbReference type="PIRNR" id="PIRNR006443"/>
    </source>
</evidence>
<dbReference type="CDD" id="cd00886">
    <property type="entry name" value="MogA_MoaB"/>
    <property type="match status" value="1"/>
</dbReference>
<reference evidence="8" key="1">
    <citation type="journal article" date="2020" name="mSystems">
        <title>Genome- and Community-Level Interaction Insights into Carbon Utilization and Element Cycling Functions of Hydrothermarchaeota in Hydrothermal Sediment.</title>
        <authorList>
            <person name="Zhou Z."/>
            <person name="Liu Y."/>
            <person name="Xu W."/>
            <person name="Pan J."/>
            <person name="Luo Z.H."/>
            <person name="Li M."/>
        </authorList>
    </citation>
    <scope>NUCLEOTIDE SEQUENCE [LARGE SCALE GENOMIC DNA]</scope>
    <source>
        <strain evidence="8">SpSt-222</strain>
    </source>
</reference>
<comment type="caution">
    <text evidence="8">The sequence shown here is derived from an EMBL/GenBank/DDBJ whole genome shotgun (WGS) entry which is preliminary data.</text>
</comment>
<evidence type="ECO:0000256" key="4">
    <source>
        <dbReference type="ARBA" id="ARBA00015262"/>
    </source>
</evidence>
<evidence type="ECO:0000256" key="3">
    <source>
        <dbReference type="ARBA" id="ARBA00006112"/>
    </source>
</evidence>
<dbReference type="InterPro" id="IPR012245">
    <property type="entry name" value="MoaB"/>
</dbReference>
<dbReference type="InterPro" id="IPR001453">
    <property type="entry name" value="MoaB/Mog_dom"/>
</dbReference>
<dbReference type="GO" id="GO:0006777">
    <property type="term" value="P:Mo-molybdopterin cofactor biosynthetic process"/>
    <property type="evidence" value="ECO:0007669"/>
    <property type="project" value="UniProtKB-UniRule"/>
</dbReference>
<feature type="domain" description="MoaB/Mog" evidence="7">
    <location>
        <begin position="19"/>
        <end position="163"/>
    </location>
</feature>
<proteinExistence type="inferred from homology"/>
<dbReference type="PIRSF" id="PIRSF006443">
    <property type="entry name" value="MoaB"/>
    <property type="match status" value="1"/>
</dbReference>
<dbReference type="InterPro" id="IPR036425">
    <property type="entry name" value="MoaB/Mog-like_dom_sf"/>
</dbReference>
<dbReference type="PROSITE" id="PS01078">
    <property type="entry name" value="MOCF_BIOSYNTHESIS_1"/>
    <property type="match status" value="1"/>
</dbReference>
<evidence type="ECO:0000259" key="7">
    <source>
        <dbReference type="SMART" id="SM00852"/>
    </source>
</evidence>
<dbReference type="FunFam" id="3.40.980.10:FF:000006">
    <property type="entry name" value="Molybdenum cofactor biosynthesis protein B"/>
    <property type="match status" value="1"/>
</dbReference>
<organism evidence="8">
    <name type="scientific">Thermomicrobium roseum</name>
    <dbReference type="NCBI Taxonomy" id="500"/>
    <lineage>
        <taxon>Bacteria</taxon>
        <taxon>Pseudomonadati</taxon>
        <taxon>Thermomicrobiota</taxon>
        <taxon>Thermomicrobia</taxon>
        <taxon>Thermomicrobiales</taxon>
        <taxon>Thermomicrobiaceae</taxon>
        <taxon>Thermomicrobium</taxon>
    </lineage>
</organism>
<evidence type="ECO:0000256" key="5">
    <source>
        <dbReference type="ARBA" id="ARBA00023150"/>
    </source>
</evidence>
<dbReference type="UniPathway" id="UPA00344"/>
<dbReference type="SMART" id="SM00852">
    <property type="entry name" value="MoCF_biosynth"/>
    <property type="match status" value="1"/>
</dbReference>
<dbReference type="PANTHER" id="PTHR43232:SF2">
    <property type="entry name" value="MOLYBDENUM COFACTOR BIOSYNTHESIS PROTEIN B"/>
    <property type="match status" value="1"/>
</dbReference>
<dbReference type="InterPro" id="IPR008284">
    <property type="entry name" value="MoCF_biosynth_CS"/>
</dbReference>
<dbReference type="PANTHER" id="PTHR43232">
    <property type="entry name" value="MOLYBDENUM COFACTOR BIOSYNTHESIS PROTEIN B"/>
    <property type="match status" value="1"/>
</dbReference>
<dbReference type="Pfam" id="PF00994">
    <property type="entry name" value="MoCF_biosynth"/>
    <property type="match status" value="1"/>
</dbReference>
<comment type="similarity">
    <text evidence="3 6">Belongs to the MoaB/Mog family.</text>
</comment>
<accession>A0A7C1FZI5</accession>
<comment type="pathway">
    <text evidence="2 6">Cofactor biosynthesis; molybdopterin biosynthesis.</text>
</comment>
<name>A0A7C1FZI5_THERO</name>
<dbReference type="AlphaFoldDB" id="A0A7C1FZI5"/>
<dbReference type="Gene3D" id="3.40.980.10">
    <property type="entry name" value="MoaB/Mog-like domain"/>
    <property type="match status" value="1"/>
</dbReference>
<protein>
    <recommendedName>
        <fullName evidence="4 6">Molybdenum cofactor biosynthesis protein B</fullName>
    </recommendedName>
</protein>
<evidence type="ECO:0000256" key="1">
    <source>
        <dbReference type="ARBA" id="ARBA00003487"/>
    </source>
</evidence>